<sequence>MSRAVFASFLVRCCLGVALLLVAGAARAQQPVPTKPAITDSARTQPEVRRDSLRRRFDQEKVLLGLKNYTRRKTIAGKAASVLFNFTARSEDRAGLDAQLLDRQFDQHNYKLIRSINISTLDAFGYSITDPNRQPKNILEKTANTLHIKTVRSRVRQVLLFRVGEELKPQALAESERLLRQTPEILDARVFVNEATTDQDSVDIQIITKDLFSIGGSIQLRDVGAGVIALRDVNFLGQGHQFRNRFEYGRSEPQSWSYEGSYVVPFRNFVNAQASYRNTFQYRETGVAVARGFYSVNTKYAGAASFNMIDQGVTLDQPPPGEPYVFYPLRFNRQDLWVGRSLRLPSYDLGYENPGRVIISARTINTNYLERPNTSYLDNTLLLGTVGYSVRRYYKDKYLFGFGRTEDVPTGTLLSLTGGFERNADANRHYFALRASTAGYSVRSGYLYLSGEFGSYIRNRDGDWQQGLLHTELLYFTRLYHTGNWQWRHFFWNRAIFGFNRFPGEQLLAIDGERGLRGFQPTVDLRGTSRFVINYEATVYTPVSFLGFRMAAVGFLDAAWLATKPGRELPFQDTPYSGVGLGLRFRNEYTAIRTVQILLGFYPRGQNSPNGLRIFESSRPYYDFSDFSFAQPGLVRYE</sequence>
<reference evidence="2 3" key="1">
    <citation type="submission" date="2019-02" db="EMBL/GenBank/DDBJ databases">
        <title>Bacterial novel species isolated from soil.</title>
        <authorList>
            <person name="Jung H.-Y."/>
        </authorList>
    </citation>
    <scope>NUCLEOTIDE SEQUENCE [LARGE SCALE GENOMIC DNA]</scope>
    <source>
        <strain evidence="2 3">1-3-3-3</strain>
    </source>
</reference>
<dbReference type="RefSeq" id="WP_129920263.1">
    <property type="nucleotide sequence ID" value="NZ_SEWE01000009.1"/>
</dbReference>
<feature type="signal peptide" evidence="1">
    <location>
        <begin position="1"/>
        <end position="28"/>
    </location>
</feature>
<dbReference type="OrthoDB" id="609711at2"/>
<keyword evidence="3" id="KW-1185">Reference proteome</keyword>
<dbReference type="EMBL" id="SEWE01000009">
    <property type="protein sequence ID" value="RYU81577.1"/>
    <property type="molecule type" value="Genomic_DNA"/>
</dbReference>
<proteinExistence type="predicted"/>
<evidence type="ECO:0000313" key="3">
    <source>
        <dbReference type="Proteomes" id="UP000294155"/>
    </source>
</evidence>
<dbReference type="AlphaFoldDB" id="A0A4Q5LDU7"/>
<evidence type="ECO:0000313" key="2">
    <source>
        <dbReference type="EMBL" id="RYU81577.1"/>
    </source>
</evidence>
<feature type="chain" id="PRO_5020749920" description="Bacterial surface antigen (D15) domain-containing protein" evidence="1">
    <location>
        <begin position="29"/>
        <end position="638"/>
    </location>
</feature>
<evidence type="ECO:0008006" key="4">
    <source>
        <dbReference type="Google" id="ProtNLM"/>
    </source>
</evidence>
<comment type="caution">
    <text evidence="2">The sequence shown here is derived from an EMBL/GenBank/DDBJ whole genome shotgun (WGS) entry which is preliminary data.</text>
</comment>
<protein>
    <recommendedName>
        <fullName evidence="4">Bacterial surface antigen (D15) domain-containing protein</fullName>
    </recommendedName>
</protein>
<dbReference type="Proteomes" id="UP000294155">
    <property type="component" value="Unassembled WGS sequence"/>
</dbReference>
<evidence type="ECO:0000256" key="1">
    <source>
        <dbReference type="SAM" id="SignalP"/>
    </source>
</evidence>
<keyword evidence="1" id="KW-0732">Signal</keyword>
<gene>
    <name evidence="2" type="ORF">EWM57_06165</name>
</gene>
<accession>A0A4Q5LDU7</accession>
<organism evidence="2 3">
    <name type="scientific">Hymenobacter persicinus</name>
    <dbReference type="NCBI Taxonomy" id="2025506"/>
    <lineage>
        <taxon>Bacteria</taxon>
        <taxon>Pseudomonadati</taxon>
        <taxon>Bacteroidota</taxon>
        <taxon>Cytophagia</taxon>
        <taxon>Cytophagales</taxon>
        <taxon>Hymenobacteraceae</taxon>
        <taxon>Hymenobacter</taxon>
    </lineage>
</organism>
<name>A0A4Q5LDU7_9BACT</name>